<dbReference type="PANTHER" id="PTHR30136">
    <property type="entry name" value="HELIX-TURN-HELIX TRANSCRIPTIONAL REGULATOR, ICLR FAMILY"/>
    <property type="match status" value="1"/>
</dbReference>
<dbReference type="InterPro" id="IPR029016">
    <property type="entry name" value="GAF-like_dom_sf"/>
</dbReference>
<dbReference type="PANTHER" id="PTHR30136:SF23">
    <property type="entry name" value="DNA-BINDING TRANSCRIPTIONAL ACTIVATOR MHPR"/>
    <property type="match status" value="1"/>
</dbReference>
<dbReference type="InterPro" id="IPR050707">
    <property type="entry name" value="HTH_MetabolicPath_Reg"/>
</dbReference>
<evidence type="ECO:0000259" key="5">
    <source>
        <dbReference type="PROSITE" id="PS51078"/>
    </source>
</evidence>
<protein>
    <submittedName>
        <fullName evidence="6">Helix-turn-helix domain-containing protein</fullName>
    </submittedName>
</protein>
<dbReference type="Pfam" id="PF09339">
    <property type="entry name" value="HTH_IclR"/>
    <property type="match status" value="1"/>
</dbReference>
<accession>A0ABS5FIW4</accession>
<dbReference type="RefSeq" id="WP_212396129.1">
    <property type="nucleotide sequence ID" value="NZ_JAFCJH010000013.1"/>
</dbReference>
<dbReference type="PROSITE" id="PS51078">
    <property type="entry name" value="ICLR_ED"/>
    <property type="match status" value="1"/>
</dbReference>
<dbReference type="InterPro" id="IPR036388">
    <property type="entry name" value="WH-like_DNA-bd_sf"/>
</dbReference>
<name>A0ABS5FIW4_9BRAD</name>
<keyword evidence="2" id="KW-0238">DNA-binding</keyword>
<sequence>MDVKPIRALGRGLAVLAALNRHASASALTLARETGLPRATVYRSLKTLIDTGYVMRSRSDDRFTLLLKVRELSEGFEDEQWLGAAAAPVIFDLTREILWPCDVTTLEGVRMVVRESTHRFAPMSIDRRMVGVRIPLLASSAGLAYLAFTAPHERTLLLDLLQGAGELMDRAGTEKQLQGIRRRGYAVRQGGRIWPHTGTIAMPIRRDRQVIGCASIIWMTKALTATEGIARCHGPLRQAIRGIEARLQ</sequence>
<keyword evidence="3" id="KW-0804">Transcription</keyword>
<dbReference type="EMBL" id="JAFCJH010000013">
    <property type="protein sequence ID" value="MBR0796691.1"/>
    <property type="molecule type" value="Genomic_DNA"/>
</dbReference>
<dbReference type="InterPro" id="IPR005471">
    <property type="entry name" value="Tscrpt_reg_IclR_N"/>
</dbReference>
<evidence type="ECO:0000256" key="2">
    <source>
        <dbReference type="ARBA" id="ARBA00023125"/>
    </source>
</evidence>
<evidence type="ECO:0000256" key="3">
    <source>
        <dbReference type="ARBA" id="ARBA00023163"/>
    </source>
</evidence>
<comment type="caution">
    <text evidence="6">The sequence shown here is derived from an EMBL/GenBank/DDBJ whole genome shotgun (WGS) entry which is preliminary data.</text>
</comment>
<reference evidence="7" key="1">
    <citation type="journal article" date="2021" name="ISME J.">
        <title>Evolutionary origin and ecological implication of a unique nif island in free-living Bradyrhizobium lineages.</title>
        <authorList>
            <person name="Tao J."/>
        </authorList>
    </citation>
    <scope>NUCLEOTIDE SEQUENCE [LARGE SCALE GENOMIC DNA]</scope>
    <source>
        <strain evidence="7">SZCCT0434</strain>
    </source>
</reference>
<dbReference type="InterPro" id="IPR036390">
    <property type="entry name" value="WH_DNA-bd_sf"/>
</dbReference>
<dbReference type="Proteomes" id="UP001315278">
    <property type="component" value="Unassembled WGS sequence"/>
</dbReference>
<dbReference type="SMART" id="SM00346">
    <property type="entry name" value="HTH_ICLR"/>
    <property type="match status" value="1"/>
</dbReference>
<evidence type="ECO:0000256" key="1">
    <source>
        <dbReference type="ARBA" id="ARBA00023015"/>
    </source>
</evidence>
<evidence type="ECO:0000313" key="6">
    <source>
        <dbReference type="EMBL" id="MBR0796691.1"/>
    </source>
</evidence>
<proteinExistence type="predicted"/>
<dbReference type="Pfam" id="PF01614">
    <property type="entry name" value="IclR_C"/>
    <property type="match status" value="1"/>
</dbReference>
<dbReference type="Gene3D" id="3.30.450.40">
    <property type="match status" value="1"/>
</dbReference>
<dbReference type="InterPro" id="IPR014757">
    <property type="entry name" value="Tscrpt_reg_IclR_C"/>
</dbReference>
<feature type="domain" description="IclR-ED" evidence="5">
    <location>
        <begin position="68"/>
        <end position="248"/>
    </location>
</feature>
<gene>
    <name evidence="6" type="ORF">JQ615_14950</name>
</gene>
<evidence type="ECO:0000259" key="4">
    <source>
        <dbReference type="PROSITE" id="PS51077"/>
    </source>
</evidence>
<organism evidence="6 7">
    <name type="scientific">Bradyrhizobium jicamae</name>
    <dbReference type="NCBI Taxonomy" id="280332"/>
    <lineage>
        <taxon>Bacteria</taxon>
        <taxon>Pseudomonadati</taxon>
        <taxon>Pseudomonadota</taxon>
        <taxon>Alphaproteobacteria</taxon>
        <taxon>Hyphomicrobiales</taxon>
        <taxon>Nitrobacteraceae</taxon>
        <taxon>Bradyrhizobium</taxon>
    </lineage>
</organism>
<dbReference type="Gene3D" id="1.10.10.10">
    <property type="entry name" value="Winged helix-like DNA-binding domain superfamily/Winged helix DNA-binding domain"/>
    <property type="match status" value="1"/>
</dbReference>
<keyword evidence="1" id="KW-0805">Transcription regulation</keyword>
<dbReference type="SUPFAM" id="SSF55781">
    <property type="entry name" value="GAF domain-like"/>
    <property type="match status" value="1"/>
</dbReference>
<feature type="domain" description="HTH iclR-type" evidence="4">
    <location>
        <begin position="6"/>
        <end position="67"/>
    </location>
</feature>
<keyword evidence="7" id="KW-1185">Reference proteome</keyword>
<dbReference type="PROSITE" id="PS51077">
    <property type="entry name" value="HTH_ICLR"/>
    <property type="match status" value="1"/>
</dbReference>
<dbReference type="SUPFAM" id="SSF46785">
    <property type="entry name" value="Winged helix' DNA-binding domain"/>
    <property type="match status" value="1"/>
</dbReference>
<evidence type="ECO:0000313" key="7">
    <source>
        <dbReference type="Proteomes" id="UP001315278"/>
    </source>
</evidence>